<dbReference type="InterPro" id="IPR002717">
    <property type="entry name" value="HAT_MYST-type"/>
</dbReference>
<evidence type="ECO:0000256" key="6">
    <source>
        <dbReference type="ARBA" id="ARBA00022771"/>
    </source>
</evidence>
<keyword evidence="5" id="KW-0479">Metal-binding</keyword>
<organism evidence="14 15">
    <name type="scientific">Phycomyces blakesleeanus</name>
    <dbReference type="NCBI Taxonomy" id="4837"/>
    <lineage>
        <taxon>Eukaryota</taxon>
        <taxon>Fungi</taxon>
        <taxon>Fungi incertae sedis</taxon>
        <taxon>Mucoromycota</taxon>
        <taxon>Mucoromycotina</taxon>
        <taxon>Mucoromycetes</taxon>
        <taxon>Mucorales</taxon>
        <taxon>Phycomycetaceae</taxon>
        <taxon>Phycomyces</taxon>
    </lineage>
</organism>
<keyword evidence="10 11" id="KW-0539">Nucleus</keyword>
<dbReference type="SUPFAM" id="SSF55729">
    <property type="entry name" value="Acyl-CoA N-acyltransferases (Nat)"/>
    <property type="match status" value="1"/>
</dbReference>
<comment type="similarity">
    <text evidence="2 11">Belongs to the MYST (SAS/MOZ) family.</text>
</comment>
<evidence type="ECO:0000256" key="10">
    <source>
        <dbReference type="ARBA" id="ARBA00023242"/>
    </source>
</evidence>
<keyword evidence="6" id="KW-0863">Zinc-finger</keyword>
<feature type="compositionally biased region" description="Polar residues" evidence="12">
    <location>
        <begin position="103"/>
        <end position="113"/>
    </location>
</feature>
<evidence type="ECO:0000256" key="3">
    <source>
        <dbReference type="ARBA" id="ARBA00013184"/>
    </source>
</evidence>
<feature type="domain" description="MYST-type HAT" evidence="13">
    <location>
        <begin position="154"/>
        <end position="424"/>
    </location>
</feature>
<evidence type="ECO:0000313" key="14">
    <source>
        <dbReference type="EMBL" id="KAL0096379.1"/>
    </source>
</evidence>
<evidence type="ECO:0000256" key="4">
    <source>
        <dbReference type="ARBA" id="ARBA00022679"/>
    </source>
</evidence>
<evidence type="ECO:0000256" key="8">
    <source>
        <dbReference type="ARBA" id="ARBA00022853"/>
    </source>
</evidence>
<evidence type="ECO:0000256" key="7">
    <source>
        <dbReference type="ARBA" id="ARBA00022833"/>
    </source>
</evidence>
<reference evidence="14 15" key="1">
    <citation type="submission" date="2024-04" db="EMBL/GenBank/DDBJ databases">
        <title>Symmetric and asymmetric DNA N6-adenine methylation regulates different biological responses in Mucorales.</title>
        <authorList>
            <consortium name="Lawrence Berkeley National Laboratory"/>
            <person name="Lax C."/>
            <person name="Mondo S.J."/>
            <person name="Osorio-Concepcion M."/>
            <person name="Muszewska A."/>
            <person name="Corrochano-Luque M."/>
            <person name="Gutierrez G."/>
            <person name="Riley R."/>
            <person name="Lipzen A."/>
            <person name="Guo J."/>
            <person name="Hundley H."/>
            <person name="Amirebrahimi M."/>
            <person name="Ng V."/>
            <person name="Lorenzo-Gutierrez D."/>
            <person name="Binder U."/>
            <person name="Yang J."/>
            <person name="Song Y."/>
            <person name="Canovas D."/>
            <person name="Navarro E."/>
            <person name="Freitag M."/>
            <person name="Gabaldon T."/>
            <person name="Grigoriev I.V."/>
            <person name="Corrochano L.M."/>
            <person name="Nicolas F.E."/>
            <person name="Garre V."/>
        </authorList>
    </citation>
    <scope>NUCLEOTIDE SEQUENCE [LARGE SCALE GENOMIC DNA]</scope>
    <source>
        <strain evidence="14 15">L51</strain>
    </source>
</reference>
<evidence type="ECO:0000256" key="5">
    <source>
        <dbReference type="ARBA" id="ARBA00022723"/>
    </source>
</evidence>
<evidence type="ECO:0000259" key="13">
    <source>
        <dbReference type="PROSITE" id="PS51726"/>
    </source>
</evidence>
<feature type="compositionally biased region" description="Basic residues" evidence="12">
    <location>
        <begin position="490"/>
        <end position="502"/>
    </location>
</feature>
<dbReference type="Pfam" id="PF01853">
    <property type="entry name" value="MOZ_SAS"/>
    <property type="match status" value="1"/>
</dbReference>
<dbReference type="InterPro" id="IPR036388">
    <property type="entry name" value="WH-like_DNA-bd_sf"/>
</dbReference>
<dbReference type="InterPro" id="IPR016181">
    <property type="entry name" value="Acyl_CoA_acyltransferase"/>
</dbReference>
<dbReference type="Gene3D" id="1.10.10.10">
    <property type="entry name" value="Winged helix-like DNA-binding domain superfamily/Winged helix DNA-binding domain"/>
    <property type="match status" value="1"/>
</dbReference>
<name>A0ABR3BBZ2_PHYBL</name>
<comment type="catalytic activity">
    <reaction evidence="11">
        <text>L-lysyl-[protein] + acetyl-CoA = N(6)-acetyl-L-lysyl-[protein] + CoA + H(+)</text>
        <dbReference type="Rhea" id="RHEA:45948"/>
        <dbReference type="Rhea" id="RHEA-COMP:9752"/>
        <dbReference type="Rhea" id="RHEA-COMP:10731"/>
        <dbReference type="ChEBI" id="CHEBI:15378"/>
        <dbReference type="ChEBI" id="CHEBI:29969"/>
        <dbReference type="ChEBI" id="CHEBI:57287"/>
        <dbReference type="ChEBI" id="CHEBI:57288"/>
        <dbReference type="ChEBI" id="CHEBI:61930"/>
        <dbReference type="EC" id="2.3.1.48"/>
    </reaction>
</comment>
<accession>A0ABR3BBZ2</accession>
<dbReference type="Pfam" id="PF17772">
    <property type="entry name" value="zf-MYST"/>
    <property type="match status" value="1"/>
</dbReference>
<keyword evidence="7" id="KW-0862">Zinc</keyword>
<dbReference type="EMBL" id="JBCLYO010000001">
    <property type="protein sequence ID" value="KAL0096379.1"/>
    <property type="molecule type" value="Genomic_DNA"/>
</dbReference>
<evidence type="ECO:0000256" key="12">
    <source>
        <dbReference type="SAM" id="MobiDB-lite"/>
    </source>
</evidence>
<comment type="caution">
    <text evidence="14">The sequence shown here is derived from an EMBL/GenBank/DDBJ whole genome shotgun (WGS) entry which is preliminary data.</text>
</comment>
<protein>
    <recommendedName>
        <fullName evidence="3 11">Histone acetyltransferase</fullName>
        <ecNumber evidence="3 11">2.3.1.48</ecNumber>
    </recommendedName>
</protein>
<evidence type="ECO:0000256" key="2">
    <source>
        <dbReference type="ARBA" id="ARBA00010107"/>
    </source>
</evidence>
<keyword evidence="4" id="KW-0808">Transferase</keyword>
<dbReference type="PANTHER" id="PTHR10615:SF161">
    <property type="entry name" value="HISTONE ACETYLTRANSFERASE KAT7"/>
    <property type="match status" value="1"/>
</dbReference>
<dbReference type="Gene3D" id="3.40.630.30">
    <property type="match status" value="1"/>
</dbReference>
<evidence type="ECO:0000313" key="15">
    <source>
        <dbReference type="Proteomes" id="UP001448207"/>
    </source>
</evidence>
<dbReference type="InterPro" id="IPR040706">
    <property type="entry name" value="Zf-MYST"/>
</dbReference>
<keyword evidence="9" id="KW-0007">Acetylation</keyword>
<dbReference type="Gene3D" id="3.30.60.60">
    <property type="entry name" value="N-acetyl transferase-like"/>
    <property type="match status" value="1"/>
</dbReference>
<keyword evidence="8" id="KW-0156">Chromatin regulator</keyword>
<dbReference type="EC" id="2.3.1.48" evidence="3 11"/>
<feature type="region of interest" description="Disordered" evidence="12">
    <location>
        <begin position="473"/>
        <end position="502"/>
    </location>
</feature>
<feature type="region of interest" description="Disordered" evidence="12">
    <location>
        <begin position="96"/>
        <end position="119"/>
    </location>
</feature>
<evidence type="ECO:0000256" key="1">
    <source>
        <dbReference type="ARBA" id="ARBA00004123"/>
    </source>
</evidence>
<sequence length="502" mass="57416">MTNTRRPPSARLASHVEIAAKGKSLLASIAQDKREYTKQVLKQPALVCSLGDLFSQQHNTPHLRGLPNIESLARFEHAKARAEALVCRKIRETSPETVPHEASAQNSVKTPTTRRVLRQRQKVPVDDVTALPTKSFLRIAPRIFNHRPLNFQIPDRNRIQKVQMGCFLIDVWYLAPYPEEYSRLEILHVCEFCLKYMKSAFVARRHKLKCPTRYPPGDEIYRDKELSVFEVDGRKNKIYCQNLCLLAKMFLDHKTLYYDVEPFLFYVLTETDDQGCHFVGYFSKEKRSLLDYNLSCIMTLPNYQRKGYGQFLIDFSYLLSRKEAKCGSPEKPLSDLGLLSYRKYWTYTLLQALQQAKKEVSLQELSTSTAIALEDVISTLELNHILFRNPETENYEIVLPEKPPKAISSFKRLTANPDLLTWVPFRVSLKGDSGALSVQRPIVPITDPVTSGTSVYLETTSIPITPKSLASKPNLRRLRTSSSQSEAFAKRKSKRLGAKPEI</sequence>
<dbReference type="PANTHER" id="PTHR10615">
    <property type="entry name" value="HISTONE ACETYLTRANSFERASE"/>
    <property type="match status" value="1"/>
</dbReference>
<gene>
    <name evidence="14" type="ORF">J3Q64DRAFT_1707408</name>
</gene>
<dbReference type="PROSITE" id="PS51726">
    <property type="entry name" value="MYST_HAT"/>
    <property type="match status" value="1"/>
</dbReference>
<evidence type="ECO:0000256" key="11">
    <source>
        <dbReference type="RuleBase" id="RU361211"/>
    </source>
</evidence>
<keyword evidence="15" id="KW-1185">Reference proteome</keyword>
<proteinExistence type="inferred from homology"/>
<comment type="subcellular location">
    <subcellularLocation>
        <location evidence="1 11">Nucleus</location>
    </subcellularLocation>
</comment>
<dbReference type="Proteomes" id="UP001448207">
    <property type="component" value="Unassembled WGS sequence"/>
</dbReference>
<evidence type="ECO:0000256" key="9">
    <source>
        <dbReference type="ARBA" id="ARBA00022990"/>
    </source>
</evidence>
<dbReference type="InterPro" id="IPR050603">
    <property type="entry name" value="MYST_HAT"/>
</dbReference>